<proteinExistence type="predicted"/>
<evidence type="ECO:0000313" key="1">
    <source>
        <dbReference type="EMBL" id="TPP64594.1"/>
    </source>
</evidence>
<evidence type="ECO:0000313" key="2">
    <source>
        <dbReference type="Proteomes" id="UP000316759"/>
    </source>
</evidence>
<sequence length="40" mass="4798">MVCSVSSSHSVWPQWHSYKRSDSWVRIAHSIFHLYRDKHG</sequence>
<name>A0A504YT69_FASGI</name>
<protein>
    <submittedName>
        <fullName evidence="1">Uncharacterized protein</fullName>
    </submittedName>
</protein>
<accession>A0A504YT69</accession>
<organism evidence="1 2">
    <name type="scientific">Fasciola gigantica</name>
    <name type="common">Giant liver fluke</name>
    <dbReference type="NCBI Taxonomy" id="46835"/>
    <lineage>
        <taxon>Eukaryota</taxon>
        <taxon>Metazoa</taxon>
        <taxon>Spiralia</taxon>
        <taxon>Lophotrochozoa</taxon>
        <taxon>Platyhelminthes</taxon>
        <taxon>Trematoda</taxon>
        <taxon>Digenea</taxon>
        <taxon>Plagiorchiida</taxon>
        <taxon>Echinostomata</taxon>
        <taxon>Echinostomatoidea</taxon>
        <taxon>Fasciolidae</taxon>
        <taxon>Fasciola</taxon>
    </lineage>
</organism>
<keyword evidence="2" id="KW-1185">Reference proteome</keyword>
<dbReference type="Proteomes" id="UP000316759">
    <property type="component" value="Unassembled WGS sequence"/>
</dbReference>
<dbReference type="EMBL" id="SUNJ01004239">
    <property type="protein sequence ID" value="TPP64594.1"/>
    <property type="molecule type" value="Genomic_DNA"/>
</dbReference>
<dbReference type="AlphaFoldDB" id="A0A504YT69"/>
<comment type="caution">
    <text evidence="1">The sequence shown here is derived from an EMBL/GenBank/DDBJ whole genome shotgun (WGS) entry which is preliminary data.</text>
</comment>
<gene>
    <name evidence="1" type="ORF">FGIG_01768</name>
</gene>
<reference evidence="1 2" key="1">
    <citation type="submission" date="2019-04" db="EMBL/GenBank/DDBJ databases">
        <title>Annotation for the trematode Fasciola gigantica.</title>
        <authorList>
            <person name="Choi Y.-J."/>
        </authorList>
    </citation>
    <scope>NUCLEOTIDE SEQUENCE [LARGE SCALE GENOMIC DNA]</scope>
    <source>
        <strain evidence="1">Uganda_cow_1</strain>
    </source>
</reference>